<reference evidence="16" key="1">
    <citation type="journal article" date="2021" name="Genome Biol. Evol.">
        <title>A High-Quality Reference Genome for a Parasitic Bivalve with Doubly Uniparental Inheritance (Bivalvia: Unionida).</title>
        <authorList>
            <person name="Smith C.H."/>
        </authorList>
    </citation>
    <scope>NUCLEOTIDE SEQUENCE</scope>
    <source>
        <strain evidence="16">CHS0354</strain>
    </source>
</reference>
<keyword evidence="5 15" id="KW-0812">Transmembrane</keyword>
<feature type="transmembrane region" description="Helical" evidence="15">
    <location>
        <begin position="91"/>
        <end position="115"/>
    </location>
</feature>
<reference evidence="16" key="3">
    <citation type="submission" date="2023-05" db="EMBL/GenBank/DDBJ databases">
        <authorList>
            <person name="Smith C.H."/>
        </authorList>
    </citation>
    <scope>NUCLEOTIDE SEQUENCE</scope>
    <source>
        <strain evidence="16">CHS0354</strain>
        <tissue evidence="16">Mantle</tissue>
    </source>
</reference>
<feature type="region of interest" description="Disordered" evidence="14">
    <location>
        <begin position="640"/>
        <end position="661"/>
    </location>
</feature>
<dbReference type="InterPro" id="IPR001734">
    <property type="entry name" value="Na/solute_symporter"/>
</dbReference>
<reference evidence="16" key="2">
    <citation type="journal article" date="2021" name="Genome Biol. Evol.">
        <title>Developing a high-quality reference genome for a parasitic bivalve with doubly uniparental inheritance (Bivalvia: Unionida).</title>
        <authorList>
            <person name="Smith C.H."/>
        </authorList>
    </citation>
    <scope>NUCLEOTIDE SEQUENCE</scope>
    <source>
        <strain evidence="16">CHS0354</strain>
        <tissue evidence="16">Mantle</tissue>
    </source>
</reference>
<comment type="catalytic activity">
    <reaction evidence="12">
        <text>iodide(out) + 2 Na(+)(out) = iodide(in) + 2 Na(+)(in)</text>
        <dbReference type="Rhea" id="RHEA:71207"/>
        <dbReference type="ChEBI" id="CHEBI:16382"/>
        <dbReference type="ChEBI" id="CHEBI:29101"/>
    </reaction>
</comment>
<evidence type="ECO:0000256" key="12">
    <source>
        <dbReference type="ARBA" id="ARBA00036099"/>
    </source>
</evidence>
<dbReference type="GO" id="GO:0006814">
    <property type="term" value="P:sodium ion transport"/>
    <property type="evidence" value="ECO:0007669"/>
    <property type="project" value="UniProtKB-KW"/>
</dbReference>
<evidence type="ECO:0000313" key="16">
    <source>
        <dbReference type="EMBL" id="KAK3582709.1"/>
    </source>
</evidence>
<keyword evidence="9 15" id="KW-0472">Membrane</keyword>
<evidence type="ECO:0000256" key="13">
    <source>
        <dbReference type="RuleBase" id="RU362091"/>
    </source>
</evidence>
<comment type="caution">
    <text evidence="16">The sequence shown here is derived from an EMBL/GenBank/DDBJ whole genome shotgun (WGS) entry which is preliminary data.</text>
</comment>
<dbReference type="PROSITE" id="PS00456">
    <property type="entry name" value="NA_SOLUT_SYMP_1"/>
    <property type="match status" value="1"/>
</dbReference>
<dbReference type="CDD" id="cd11492">
    <property type="entry name" value="SLC5sbd_NIS-SMVT"/>
    <property type="match status" value="1"/>
</dbReference>
<evidence type="ECO:0000256" key="3">
    <source>
        <dbReference type="ARBA" id="ARBA00022448"/>
    </source>
</evidence>
<dbReference type="NCBIfam" id="TIGR00813">
    <property type="entry name" value="sss"/>
    <property type="match status" value="1"/>
</dbReference>
<dbReference type="Proteomes" id="UP001195483">
    <property type="component" value="Unassembled WGS sequence"/>
</dbReference>
<evidence type="ECO:0008006" key="18">
    <source>
        <dbReference type="Google" id="ProtNLM"/>
    </source>
</evidence>
<keyword evidence="4" id="KW-1003">Cell membrane</keyword>
<keyword evidence="11" id="KW-0739">Sodium transport</keyword>
<feature type="transmembrane region" description="Helical" evidence="15">
    <location>
        <begin position="249"/>
        <end position="267"/>
    </location>
</feature>
<feature type="transmembrane region" description="Helical" evidence="15">
    <location>
        <begin position="167"/>
        <end position="186"/>
    </location>
</feature>
<evidence type="ECO:0000256" key="4">
    <source>
        <dbReference type="ARBA" id="ARBA00022475"/>
    </source>
</evidence>
<organism evidence="16 17">
    <name type="scientific">Potamilus streckersoni</name>
    <dbReference type="NCBI Taxonomy" id="2493646"/>
    <lineage>
        <taxon>Eukaryota</taxon>
        <taxon>Metazoa</taxon>
        <taxon>Spiralia</taxon>
        <taxon>Lophotrochozoa</taxon>
        <taxon>Mollusca</taxon>
        <taxon>Bivalvia</taxon>
        <taxon>Autobranchia</taxon>
        <taxon>Heteroconchia</taxon>
        <taxon>Palaeoheterodonta</taxon>
        <taxon>Unionida</taxon>
        <taxon>Unionoidea</taxon>
        <taxon>Unionidae</taxon>
        <taxon>Ambleminae</taxon>
        <taxon>Lampsilini</taxon>
        <taxon>Potamilus</taxon>
    </lineage>
</organism>
<dbReference type="PANTHER" id="PTHR42985:SF40">
    <property type="entry name" value="LD47995P-RELATED"/>
    <property type="match status" value="1"/>
</dbReference>
<feature type="transmembrane region" description="Helical" evidence="15">
    <location>
        <begin position="549"/>
        <end position="572"/>
    </location>
</feature>
<evidence type="ECO:0000256" key="5">
    <source>
        <dbReference type="ARBA" id="ARBA00022692"/>
    </source>
</evidence>
<dbReference type="GO" id="GO:0015075">
    <property type="term" value="F:monoatomic ion transmembrane transporter activity"/>
    <property type="evidence" value="ECO:0007669"/>
    <property type="project" value="UniProtKB-ARBA"/>
</dbReference>
<feature type="transmembrane region" description="Helical" evidence="15">
    <location>
        <begin position="332"/>
        <end position="357"/>
    </location>
</feature>
<dbReference type="Gene3D" id="1.20.1730.10">
    <property type="entry name" value="Sodium/glucose cotransporter"/>
    <property type="match status" value="1"/>
</dbReference>
<gene>
    <name evidence="16" type="ORF">CHS0354_013061</name>
</gene>
<feature type="transmembrane region" description="Helical" evidence="15">
    <location>
        <begin position="193"/>
        <end position="212"/>
    </location>
</feature>
<dbReference type="GO" id="GO:0098660">
    <property type="term" value="P:inorganic ion transmembrane transport"/>
    <property type="evidence" value="ECO:0007669"/>
    <property type="project" value="UniProtKB-ARBA"/>
</dbReference>
<dbReference type="PANTHER" id="PTHR42985">
    <property type="entry name" value="SODIUM-COUPLED MONOCARBOXYLATE TRANSPORTER"/>
    <property type="match status" value="1"/>
</dbReference>
<protein>
    <recommendedName>
        <fullName evidence="18">Sodium-coupled monocarboxylate transporter 1</fullName>
    </recommendedName>
</protein>
<keyword evidence="10" id="KW-0325">Glycoprotein</keyword>
<keyword evidence="7" id="KW-0915">Sodium</keyword>
<evidence type="ECO:0000256" key="14">
    <source>
        <dbReference type="SAM" id="MobiDB-lite"/>
    </source>
</evidence>
<dbReference type="InterPro" id="IPR051163">
    <property type="entry name" value="Sodium:Solute_Symporter_SSF"/>
</dbReference>
<evidence type="ECO:0000256" key="8">
    <source>
        <dbReference type="ARBA" id="ARBA00023065"/>
    </source>
</evidence>
<feature type="transmembrane region" description="Helical" evidence="15">
    <location>
        <begin position="288"/>
        <end position="312"/>
    </location>
</feature>
<feature type="transmembrane region" description="Helical" evidence="15">
    <location>
        <begin position="420"/>
        <end position="442"/>
    </location>
</feature>
<dbReference type="AlphaFoldDB" id="A0AAE0S092"/>
<evidence type="ECO:0000256" key="11">
    <source>
        <dbReference type="ARBA" id="ARBA00023201"/>
    </source>
</evidence>
<evidence type="ECO:0000256" key="15">
    <source>
        <dbReference type="SAM" id="Phobius"/>
    </source>
</evidence>
<dbReference type="EMBL" id="JAEAOA010000791">
    <property type="protein sequence ID" value="KAK3582709.1"/>
    <property type="molecule type" value="Genomic_DNA"/>
</dbReference>
<dbReference type="PROSITE" id="PS50283">
    <property type="entry name" value="NA_SOLUT_SYMP_3"/>
    <property type="match status" value="1"/>
</dbReference>
<evidence type="ECO:0000256" key="7">
    <source>
        <dbReference type="ARBA" id="ARBA00023053"/>
    </source>
</evidence>
<feature type="transmembrane region" description="Helical" evidence="15">
    <location>
        <begin position="136"/>
        <end position="155"/>
    </location>
</feature>
<dbReference type="Pfam" id="PF00474">
    <property type="entry name" value="SSF"/>
    <property type="match status" value="1"/>
</dbReference>
<evidence type="ECO:0000256" key="1">
    <source>
        <dbReference type="ARBA" id="ARBA00004651"/>
    </source>
</evidence>
<sequence length="704" mass="76990">MAEGDDFSFQTGKIKTFTVLDYVLFGLTLVISAIIGIFYAIKDRKKNNTKDFLLAGGNMNPIPVSLSLLASFMSAITILGTPAEMYNYTFVYWWIGVGYIFVIAGAAHIFIPVFYRLHVTSVYEYLEKRFSKGVRTAGSVTFCIQMTLYMAIVLYAPSLALNAVTGFTLWGAVISVGLVCTFYTTLGGMKAVLWTDSFQIGMMFAGLIAVLVKGAESVGGMSQAWSYAEETERTVLTDWSPDPARRHSVWALVIGGMFTWIAIYGVNQSQVQRACSCGSLKEAQIAMWLNLPGLCGILYLCCLIGITMYAFYRHCDPIQFKLVSASDQLLPLFVMDVMGNVYGIPGLFVACLFSGALSTISSGLNSIAACILQDVVRAYIYKDMSETKATNASKIIAAVFGLICVGLTYVASLLGGVLQAALSLFGMIGGPLLGIFTLGMIFPWANAYGAYAGLICSLIFMFWIGIGTQIVKPAIPKSPLDLSQCNWNLTTTAASVTSLVNISSTTTSSLISTTMELTHNATLAISTAAISSTAEVEHGPLYKLYTLSYIWYSATAVLTTVVIGLIVSFLTGHTKASEMDPRLMAPLFDIIFPFLPEKILKPLRFGVRYDMIEHFKSDVHHTVNESQPTEVDTYFDTEMAEKEQTSSDHTMNPDSGIWYSEKHKKHSDDNVDSCSSDIGNNEIFSNNPGSSTQALVELKMYRRI</sequence>
<feature type="transmembrane region" description="Helical" evidence="15">
    <location>
        <begin position="395"/>
        <end position="414"/>
    </location>
</feature>
<keyword evidence="8" id="KW-0406">Ion transport</keyword>
<dbReference type="InterPro" id="IPR018212">
    <property type="entry name" value="Na/solute_symporter_CS"/>
</dbReference>
<dbReference type="InterPro" id="IPR038377">
    <property type="entry name" value="Na/Glc_symporter_sf"/>
</dbReference>
<accession>A0AAE0S092</accession>
<evidence type="ECO:0000256" key="10">
    <source>
        <dbReference type="ARBA" id="ARBA00023180"/>
    </source>
</evidence>
<evidence type="ECO:0000256" key="6">
    <source>
        <dbReference type="ARBA" id="ARBA00022989"/>
    </source>
</evidence>
<feature type="transmembrane region" description="Helical" evidence="15">
    <location>
        <begin position="62"/>
        <end position="79"/>
    </location>
</feature>
<keyword evidence="3" id="KW-0813">Transport</keyword>
<dbReference type="GO" id="GO:0015293">
    <property type="term" value="F:symporter activity"/>
    <property type="evidence" value="ECO:0007669"/>
    <property type="project" value="TreeGrafter"/>
</dbReference>
<keyword evidence="6 15" id="KW-1133">Transmembrane helix</keyword>
<evidence type="ECO:0000313" key="17">
    <source>
        <dbReference type="Proteomes" id="UP001195483"/>
    </source>
</evidence>
<comment type="subcellular location">
    <subcellularLocation>
        <location evidence="1">Cell membrane</location>
        <topology evidence="1">Multi-pass membrane protein</topology>
    </subcellularLocation>
</comment>
<evidence type="ECO:0000256" key="2">
    <source>
        <dbReference type="ARBA" id="ARBA00006434"/>
    </source>
</evidence>
<name>A0AAE0S092_9BIVA</name>
<feature type="transmembrane region" description="Helical" evidence="15">
    <location>
        <begin position="449"/>
        <end position="471"/>
    </location>
</feature>
<evidence type="ECO:0000256" key="9">
    <source>
        <dbReference type="ARBA" id="ARBA00023136"/>
    </source>
</evidence>
<proteinExistence type="inferred from homology"/>
<feature type="transmembrane region" description="Helical" evidence="15">
    <location>
        <begin position="22"/>
        <end position="41"/>
    </location>
</feature>
<dbReference type="GO" id="GO:0005886">
    <property type="term" value="C:plasma membrane"/>
    <property type="evidence" value="ECO:0007669"/>
    <property type="project" value="UniProtKB-SubCell"/>
</dbReference>
<comment type="similarity">
    <text evidence="2 13">Belongs to the sodium:solute symporter (SSF) (TC 2.A.21) family.</text>
</comment>
<keyword evidence="17" id="KW-1185">Reference proteome</keyword>